<evidence type="ECO:0000313" key="26">
    <source>
        <dbReference type="Proteomes" id="UP000001933"/>
    </source>
</evidence>
<dbReference type="PIRSF" id="PIRSF001563">
    <property type="entry name" value="Folylpolyglu_synth"/>
    <property type="match status" value="1"/>
</dbReference>
<evidence type="ECO:0000256" key="4">
    <source>
        <dbReference type="ARBA" id="ARBA00005150"/>
    </source>
</evidence>
<sequence length="465" mass="51025">MDGIDYGISGSRPEGSAKNIVCEVIINCTMENVQKEDPQRLLDLNCNIIRLGLDPIRHLLERMENPQLKYPAVLIGGTNGKGSTAAILSCILKESGYKVGLYTSPHLTSICERIRINGSLISEERMQDCFGMIQSSLEEPLTYFEVLTASAYLYFYQEKVDIAVLEVGMGGRLDATNVVTPLVSVISNVHLEHQEYLGRHLRDIAAEKAGIIKENSVCVTAVTQKAVLDLLSETCRQKEATLYRLGKDIRVRVKGDGTFSYQGIAIKLDDLKCTLSGAHQIKNAALALAAAEVVTTKGIRVNRQAMLSGVACASWDGRLEILQNTPTVLVDGAHNPAAANVLCQALRNRNADDHRLLIFGALGDKNYRLMLKKLLPFFDHVIFTKPKTERAVDVADLIRAARHYDRSAEAIEDSCEALQRALCLTGKNDMICITGSLYLVGEIKKRYAENLHAACKHGISPAVAS</sequence>
<dbReference type="Gene3D" id="3.40.1190.10">
    <property type="entry name" value="Mur-like, catalytic domain"/>
    <property type="match status" value="1"/>
</dbReference>
<name>Q2LQC5_SYNAS</name>
<dbReference type="Pfam" id="PF08245">
    <property type="entry name" value="Mur_ligase_M"/>
    <property type="match status" value="1"/>
</dbReference>
<comment type="catalytic activity">
    <reaction evidence="21">
        <text>7,8-dihydropteroate + L-glutamate + ATP = 7,8-dihydrofolate + ADP + phosphate + H(+)</text>
        <dbReference type="Rhea" id="RHEA:23584"/>
        <dbReference type="ChEBI" id="CHEBI:15378"/>
        <dbReference type="ChEBI" id="CHEBI:17839"/>
        <dbReference type="ChEBI" id="CHEBI:29985"/>
        <dbReference type="ChEBI" id="CHEBI:30616"/>
        <dbReference type="ChEBI" id="CHEBI:43474"/>
        <dbReference type="ChEBI" id="CHEBI:57451"/>
        <dbReference type="ChEBI" id="CHEBI:456216"/>
        <dbReference type="EC" id="6.3.2.12"/>
    </reaction>
</comment>
<feature type="domain" description="Mur ligase central" evidence="24">
    <location>
        <begin position="75"/>
        <end position="291"/>
    </location>
</feature>
<dbReference type="GO" id="GO:0005737">
    <property type="term" value="C:cytoplasm"/>
    <property type="evidence" value="ECO:0007669"/>
    <property type="project" value="TreeGrafter"/>
</dbReference>
<comment type="catalytic activity">
    <reaction evidence="19">
        <text>10-formyltetrahydrofolyl-(gamma-L-Glu)(n) + L-glutamate + ATP = 10-formyltetrahydrofolyl-(gamma-L-Glu)(n+1) + ADP + phosphate + H(+)</text>
        <dbReference type="Rhea" id="RHEA:51904"/>
        <dbReference type="Rhea" id="RHEA-COMP:13088"/>
        <dbReference type="Rhea" id="RHEA-COMP:14300"/>
        <dbReference type="ChEBI" id="CHEBI:15378"/>
        <dbReference type="ChEBI" id="CHEBI:29985"/>
        <dbReference type="ChEBI" id="CHEBI:30616"/>
        <dbReference type="ChEBI" id="CHEBI:43474"/>
        <dbReference type="ChEBI" id="CHEBI:134413"/>
        <dbReference type="ChEBI" id="CHEBI:456216"/>
        <dbReference type="EC" id="6.3.2.17"/>
    </reaction>
</comment>
<dbReference type="InterPro" id="IPR018109">
    <property type="entry name" value="Folylpolyglutamate_synth_CS"/>
</dbReference>
<protein>
    <recommendedName>
        <fullName evidence="8">Dihydrofolate synthase/folylpolyglutamate synthase</fullName>
        <ecNumber evidence="6">6.3.2.12</ecNumber>
        <ecNumber evidence="7">6.3.2.17</ecNumber>
    </recommendedName>
    <alternativeName>
        <fullName evidence="17">Folylpoly-gamma-glutamate synthetase-dihydrofolate synthetase</fullName>
    </alternativeName>
    <alternativeName>
        <fullName evidence="15">Folylpolyglutamate synthetase</fullName>
    </alternativeName>
    <alternativeName>
        <fullName evidence="16">Tetrahydrofolylpolyglutamate synthase</fullName>
    </alternativeName>
</protein>
<comment type="pathway">
    <text evidence="4">Cofactor biosynthesis; tetrahydrofolylpolyglutamate biosynthesis.</text>
</comment>
<dbReference type="GO" id="GO:0046872">
    <property type="term" value="F:metal ion binding"/>
    <property type="evidence" value="ECO:0007669"/>
    <property type="project" value="UniProtKB-KW"/>
</dbReference>
<dbReference type="InParanoid" id="Q2LQC5"/>
<comment type="cofactor">
    <cofactor evidence="1">
        <name>Mg(2+)</name>
        <dbReference type="ChEBI" id="CHEBI:18420"/>
    </cofactor>
</comment>
<dbReference type="InterPro" id="IPR001645">
    <property type="entry name" value="Folylpolyglutamate_synth"/>
</dbReference>
<dbReference type="GO" id="GO:0046654">
    <property type="term" value="P:tetrahydrofolate biosynthetic process"/>
    <property type="evidence" value="ECO:0007669"/>
    <property type="project" value="UniProtKB-UniPathway"/>
</dbReference>
<keyword evidence="11 22" id="KW-0547">Nucleotide-binding</keyword>
<comment type="pathway">
    <text evidence="3">Cofactor biosynthesis; tetrahydrofolate biosynthesis; 7,8-dihydrofolate from 2-amino-4-hydroxy-6-hydroxymethyl-7,8-dihydropteridine diphosphate and 4-aminobenzoate: step 2/2.</text>
</comment>
<dbReference type="STRING" id="56780.SYN_01606"/>
<dbReference type="PROSITE" id="PS01012">
    <property type="entry name" value="FOLYLPOLYGLU_SYNT_2"/>
    <property type="match status" value="1"/>
</dbReference>
<dbReference type="InterPro" id="IPR013221">
    <property type="entry name" value="Mur_ligase_cen"/>
</dbReference>
<comment type="catalytic activity">
    <reaction evidence="18">
        <text>(6S)-5,6,7,8-tetrahydrofolyl-(gamma-L-Glu)(n) + L-glutamate + ATP = (6S)-5,6,7,8-tetrahydrofolyl-(gamma-L-Glu)(n+1) + ADP + phosphate + H(+)</text>
        <dbReference type="Rhea" id="RHEA:10580"/>
        <dbReference type="Rhea" id="RHEA-COMP:14738"/>
        <dbReference type="Rhea" id="RHEA-COMP:14740"/>
        <dbReference type="ChEBI" id="CHEBI:15378"/>
        <dbReference type="ChEBI" id="CHEBI:29985"/>
        <dbReference type="ChEBI" id="CHEBI:30616"/>
        <dbReference type="ChEBI" id="CHEBI:43474"/>
        <dbReference type="ChEBI" id="CHEBI:141005"/>
        <dbReference type="ChEBI" id="CHEBI:456216"/>
        <dbReference type="EC" id="6.3.2.17"/>
    </reaction>
</comment>
<proteinExistence type="inferred from homology"/>
<evidence type="ECO:0000256" key="15">
    <source>
        <dbReference type="ARBA" id="ARBA00030048"/>
    </source>
</evidence>
<evidence type="ECO:0000256" key="11">
    <source>
        <dbReference type="ARBA" id="ARBA00022741"/>
    </source>
</evidence>
<dbReference type="GO" id="GO:0046656">
    <property type="term" value="P:folic acid biosynthetic process"/>
    <property type="evidence" value="ECO:0007669"/>
    <property type="project" value="UniProtKB-KW"/>
</dbReference>
<keyword evidence="10" id="KW-0479">Metal-binding</keyword>
<dbReference type="GO" id="GO:0004326">
    <property type="term" value="F:tetrahydrofolylpolyglutamate synthase activity"/>
    <property type="evidence" value="ECO:0007669"/>
    <property type="project" value="UniProtKB-EC"/>
</dbReference>
<evidence type="ECO:0000256" key="7">
    <source>
        <dbReference type="ARBA" id="ARBA00013025"/>
    </source>
</evidence>
<reference evidence="25 26" key="1">
    <citation type="journal article" date="2007" name="Proc. Natl. Acad. Sci. U.S.A.">
        <title>The genome of Syntrophus aciditrophicus: life at the thermodynamic limit of microbial growth.</title>
        <authorList>
            <person name="McInerney M.J."/>
            <person name="Rohlin L."/>
            <person name="Mouttaki H."/>
            <person name="Kim U."/>
            <person name="Krupp R.S."/>
            <person name="Rios-Hernandez L."/>
            <person name="Sieber J."/>
            <person name="Struchtemeyer C.G."/>
            <person name="Bhattacharyya A."/>
            <person name="Campbell J.W."/>
            <person name="Gunsalus R.P."/>
        </authorList>
    </citation>
    <scope>NUCLEOTIDE SEQUENCE [LARGE SCALE GENOMIC DNA]</scope>
    <source>
        <strain evidence="25 26">SB</strain>
    </source>
</reference>
<keyword evidence="12 22" id="KW-0067">ATP-binding</keyword>
<evidence type="ECO:0000256" key="5">
    <source>
        <dbReference type="ARBA" id="ARBA00008276"/>
    </source>
</evidence>
<dbReference type="Pfam" id="PF02875">
    <property type="entry name" value="Mur_ligase_C"/>
    <property type="match status" value="1"/>
</dbReference>
<evidence type="ECO:0000259" key="24">
    <source>
        <dbReference type="Pfam" id="PF08245"/>
    </source>
</evidence>
<evidence type="ECO:0000256" key="6">
    <source>
        <dbReference type="ARBA" id="ARBA00013023"/>
    </source>
</evidence>
<accession>Q2LQC5</accession>
<comment type="similarity">
    <text evidence="5 22">Belongs to the folylpolyglutamate synthase family.</text>
</comment>
<dbReference type="InterPro" id="IPR036565">
    <property type="entry name" value="Mur-like_cat_sf"/>
</dbReference>
<keyword evidence="13" id="KW-0460">Magnesium</keyword>
<dbReference type="GO" id="GO:0008841">
    <property type="term" value="F:dihydrofolate synthase activity"/>
    <property type="evidence" value="ECO:0007669"/>
    <property type="project" value="UniProtKB-EC"/>
</dbReference>
<evidence type="ECO:0000256" key="12">
    <source>
        <dbReference type="ARBA" id="ARBA00022840"/>
    </source>
</evidence>
<dbReference type="KEGG" id="sat:SYN_01606"/>
<dbReference type="EC" id="6.3.2.17" evidence="7"/>
<dbReference type="InterPro" id="IPR036615">
    <property type="entry name" value="Mur_ligase_C_dom_sf"/>
</dbReference>
<evidence type="ECO:0000256" key="2">
    <source>
        <dbReference type="ARBA" id="ARBA00002714"/>
    </source>
</evidence>
<dbReference type="Proteomes" id="UP000001933">
    <property type="component" value="Chromosome"/>
</dbReference>
<dbReference type="SUPFAM" id="SSF53244">
    <property type="entry name" value="MurD-like peptide ligases, peptide-binding domain"/>
    <property type="match status" value="1"/>
</dbReference>
<feature type="domain" description="Mur ligase C-terminal" evidence="23">
    <location>
        <begin position="317"/>
        <end position="436"/>
    </location>
</feature>
<dbReference type="NCBIfam" id="TIGR01499">
    <property type="entry name" value="folC"/>
    <property type="match status" value="1"/>
</dbReference>
<evidence type="ECO:0000256" key="13">
    <source>
        <dbReference type="ARBA" id="ARBA00022842"/>
    </source>
</evidence>
<evidence type="ECO:0000256" key="21">
    <source>
        <dbReference type="ARBA" id="ARBA00049161"/>
    </source>
</evidence>
<dbReference type="FunCoup" id="Q2LQC5">
    <property type="interactions" value="530"/>
</dbReference>
<evidence type="ECO:0000256" key="22">
    <source>
        <dbReference type="PIRNR" id="PIRNR001563"/>
    </source>
</evidence>
<dbReference type="UniPathway" id="UPA00077">
    <property type="reaction ID" value="UER00157"/>
</dbReference>
<keyword evidence="14" id="KW-0289">Folate biosynthesis</keyword>
<dbReference type="PROSITE" id="PS01011">
    <property type="entry name" value="FOLYLPOLYGLU_SYNT_1"/>
    <property type="match status" value="1"/>
</dbReference>
<dbReference type="EC" id="6.3.2.12" evidence="6"/>
<keyword evidence="26" id="KW-1185">Reference proteome</keyword>
<evidence type="ECO:0000256" key="18">
    <source>
        <dbReference type="ARBA" id="ARBA00047493"/>
    </source>
</evidence>
<organism evidence="25 26">
    <name type="scientific">Syntrophus aciditrophicus (strain SB)</name>
    <dbReference type="NCBI Taxonomy" id="56780"/>
    <lineage>
        <taxon>Bacteria</taxon>
        <taxon>Pseudomonadati</taxon>
        <taxon>Thermodesulfobacteriota</taxon>
        <taxon>Syntrophia</taxon>
        <taxon>Syntrophales</taxon>
        <taxon>Syntrophaceae</taxon>
        <taxon>Syntrophus</taxon>
    </lineage>
</organism>
<comment type="catalytic activity">
    <reaction evidence="20">
        <text>(6R)-5,10-methylenetetrahydrofolyl-(gamma-L-Glu)(n) + L-glutamate + ATP = (6R)-5,10-methylenetetrahydrofolyl-(gamma-L-Glu)(n+1) + ADP + phosphate + H(+)</text>
        <dbReference type="Rhea" id="RHEA:51912"/>
        <dbReference type="Rhea" id="RHEA-COMP:13257"/>
        <dbReference type="Rhea" id="RHEA-COMP:13258"/>
        <dbReference type="ChEBI" id="CHEBI:15378"/>
        <dbReference type="ChEBI" id="CHEBI:29985"/>
        <dbReference type="ChEBI" id="CHEBI:30616"/>
        <dbReference type="ChEBI" id="CHEBI:43474"/>
        <dbReference type="ChEBI" id="CHEBI:136572"/>
        <dbReference type="ChEBI" id="CHEBI:456216"/>
        <dbReference type="EC" id="6.3.2.17"/>
    </reaction>
</comment>
<evidence type="ECO:0000256" key="9">
    <source>
        <dbReference type="ARBA" id="ARBA00022598"/>
    </source>
</evidence>
<dbReference type="AlphaFoldDB" id="Q2LQC5"/>
<evidence type="ECO:0000256" key="20">
    <source>
        <dbReference type="ARBA" id="ARBA00049035"/>
    </source>
</evidence>
<evidence type="ECO:0000259" key="23">
    <source>
        <dbReference type="Pfam" id="PF02875"/>
    </source>
</evidence>
<dbReference type="FunFam" id="3.40.1190.10:FF:000011">
    <property type="entry name" value="Folylpolyglutamate synthase/dihydrofolate synthase"/>
    <property type="match status" value="1"/>
</dbReference>
<dbReference type="EMBL" id="CP000252">
    <property type="protein sequence ID" value="ABC76211.1"/>
    <property type="molecule type" value="Genomic_DNA"/>
</dbReference>
<evidence type="ECO:0000256" key="3">
    <source>
        <dbReference type="ARBA" id="ARBA00004799"/>
    </source>
</evidence>
<dbReference type="SUPFAM" id="SSF53623">
    <property type="entry name" value="MurD-like peptide ligases, catalytic domain"/>
    <property type="match status" value="1"/>
</dbReference>
<dbReference type="PANTHER" id="PTHR11136">
    <property type="entry name" value="FOLYLPOLYGLUTAMATE SYNTHASE-RELATED"/>
    <property type="match status" value="1"/>
</dbReference>
<dbReference type="HOGENOM" id="CLU_015869_1_2_7"/>
<dbReference type="PANTHER" id="PTHR11136:SF0">
    <property type="entry name" value="DIHYDROFOLATE SYNTHETASE-RELATED"/>
    <property type="match status" value="1"/>
</dbReference>
<evidence type="ECO:0000313" key="25">
    <source>
        <dbReference type="EMBL" id="ABC76211.1"/>
    </source>
</evidence>
<dbReference type="eggNOG" id="COG0285">
    <property type="taxonomic scope" value="Bacteria"/>
</dbReference>
<evidence type="ECO:0000256" key="8">
    <source>
        <dbReference type="ARBA" id="ARBA00019357"/>
    </source>
</evidence>
<gene>
    <name evidence="25" type="ORF">SYN_01606</name>
</gene>
<evidence type="ECO:0000256" key="19">
    <source>
        <dbReference type="ARBA" id="ARBA00047808"/>
    </source>
</evidence>
<evidence type="ECO:0000256" key="16">
    <source>
        <dbReference type="ARBA" id="ARBA00030592"/>
    </source>
</evidence>
<evidence type="ECO:0000256" key="10">
    <source>
        <dbReference type="ARBA" id="ARBA00022723"/>
    </source>
</evidence>
<dbReference type="GO" id="GO:0005524">
    <property type="term" value="F:ATP binding"/>
    <property type="evidence" value="ECO:0007669"/>
    <property type="project" value="UniProtKB-KW"/>
</dbReference>
<evidence type="ECO:0000256" key="1">
    <source>
        <dbReference type="ARBA" id="ARBA00001946"/>
    </source>
</evidence>
<keyword evidence="9 22" id="KW-0436">Ligase</keyword>
<dbReference type="InterPro" id="IPR004101">
    <property type="entry name" value="Mur_ligase_C"/>
</dbReference>
<dbReference type="Gene3D" id="3.90.190.20">
    <property type="entry name" value="Mur ligase, C-terminal domain"/>
    <property type="match status" value="1"/>
</dbReference>
<comment type="function">
    <text evidence="2">Functions in two distinct reactions of the de novo folate biosynthetic pathway. Catalyzes the addition of a glutamate residue to dihydropteroate (7,8-dihydropteroate or H2Pte) to form dihydrofolate (7,8-dihydrofolate monoglutamate or H2Pte-Glu). Also catalyzes successive additions of L-glutamate to tetrahydrofolate or 10-formyltetrahydrofolate or 5,10-methylenetetrahydrofolate, leading to folylpolyglutamate derivatives.</text>
</comment>
<evidence type="ECO:0000256" key="17">
    <source>
        <dbReference type="ARBA" id="ARBA00032510"/>
    </source>
</evidence>
<evidence type="ECO:0000256" key="14">
    <source>
        <dbReference type="ARBA" id="ARBA00022909"/>
    </source>
</evidence>